<evidence type="ECO:0000256" key="2">
    <source>
        <dbReference type="SAM" id="Phobius"/>
    </source>
</evidence>
<keyword evidence="2" id="KW-1133">Transmembrane helix</keyword>
<protein>
    <submittedName>
        <fullName evidence="3">Uncharacterized protein</fullName>
    </submittedName>
</protein>
<feature type="region of interest" description="Disordered" evidence="1">
    <location>
        <begin position="100"/>
        <end position="146"/>
    </location>
</feature>
<sequence length="146" mass="16861">MFRNVSGSQPDILGNTWEFLQSDLKSQPGDAKRRGRYDWRARFIKERTFLVAQFGSYLIATLLLLAGIFLMSMWDFQQIVDHFQSIQDRLSHVFGKITGATRRKKEAKRATKKEAKAAERQAKSEASRPTKKLQERERMEQAAPIA</sequence>
<evidence type="ECO:0000256" key="1">
    <source>
        <dbReference type="SAM" id="MobiDB-lite"/>
    </source>
</evidence>
<evidence type="ECO:0000313" key="3">
    <source>
        <dbReference type="EMBL" id="QQV79589.1"/>
    </source>
</evidence>
<gene>
    <name evidence="3" type="ORF">JG559_00200</name>
</gene>
<reference evidence="3" key="1">
    <citation type="submission" date="2021-01" db="EMBL/GenBank/DDBJ databases">
        <title>Enterococcus.</title>
        <authorList>
            <person name="Du X."/>
            <person name="Wang N."/>
        </authorList>
    </citation>
    <scope>NUCLEOTIDE SEQUENCE [LARGE SCALE GENOMIC DNA]</scope>
    <source>
        <strain evidence="3">T90-2</strain>
    </source>
</reference>
<feature type="compositionally biased region" description="Basic and acidic residues" evidence="1">
    <location>
        <begin position="108"/>
        <end position="140"/>
    </location>
</feature>
<organism evidence="3">
    <name type="scientific">Enterococcus faecalis</name>
    <name type="common">Streptococcus faecalis</name>
    <dbReference type="NCBI Taxonomy" id="1351"/>
    <lineage>
        <taxon>Bacteria</taxon>
        <taxon>Bacillati</taxon>
        <taxon>Bacillota</taxon>
        <taxon>Bacilli</taxon>
        <taxon>Lactobacillales</taxon>
        <taxon>Enterococcaceae</taxon>
        <taxon>Enterococcus</taxon>
    </lineage>
</organism>
<feature type="transmembrane region" description="Helical" evidence="2">
    <location>
        <begin position="49"/>
        <end position="74"/>
    </location>
</feature>
<accession>A0A974NYP8</accession>
<dbReference type="AlphaFoldDB" id="A0A974NYP8"/>
<name>A0A974NYP8_ENTFL</name>
<keyword evidence="2" id="KW-0472">Membrane</keyword>
<proteinExistence type="predicted"/>
<keyword evidence="2" id="KW-0812">Transmembrane</keyword>
<dbReference type="EMBL" id="CP068242">
    <property type="protein sequence ID" value="QQV79589.1"/>
    <property type="molecule type" value="Genomic_DNA"/>
</dbReference>